<evidence type="ECO:0000313" key="4">
    <source>
        <dbReference type="Proteomes" id="UP001333818"/>
    </source>
</evidence>
<feature type="domain" description="Glycosyl transferase family 1" evidence="1">
    <location>
        <begin position="191"/>
        <end position="360"/>
    </location>
</feature>
<protein>
    <submittedName>
        <fullName evidence="3">Glycosyltransferase family 4 protein</fullName>
        <ecNumber evidence="3">2.4.-.-</ecNumber>
    </submittedName>
</protein>
<proteinExistence type="predicted"/>
<evidence type="ECO:0000259" key="2">
    <source>
        <dbReference type="Pfam" id="PF13439"/>
    </source>
</evidence>
<dbReference type="Gene3D" id="3.40.50.2000">
    <property type="entry name" value="Glycogen Phosphorylase B"/>
    <property type="match status" value="2"/>
</dbReference>
<name>A0AAW9Q0U4_9CYAN</name>
<dbReference type="AlphaFoldDB" id="A0AAW9Q0U4"/>
<dbReference type="InterPro" id="IPR001296">
    <property type="entry name" value="Glyco_trans_1"/>
</dbReference>
<dbReference type="Proteomes" id="UP001333818">
    <property type="component" value="Unassembled WGS sequence"/>
</dbReference>
<keyword evidence="4" id="KW-1185">Reference proteome</keyword>
<dbReference type="EMBL" id="JAZBJZ010000018">
    <property type="protein sequence ID" value="MEE3716413.1"/>
    <property type="molecule type" value="Genomic_DNA"/>
</dbReference>
<accession>A0AAW9Q0U4</accession>
<evidence type="ECO:0000259" key="1">
    <source>
        <dbReference type="Pfam" id="PF00534"/>
    </source>
</evidence>
<keyword evidence="3" id="KW-0328">Glycosyltransferase</keyword>
<evidence type="ECO:0000313" key="3">
    <source>
        <dbReference type="EMBL" id="MEE3716413.1"/>
    </source>
</evidence>
<keyword evidence="3" id="KW-0808">Transferase</keyword>
<dbReference type="PANTHER" id="PTHR12526">
    <property type="entry name" value="GLYCOSYLTRANSFERASE"/>
    <property type="match status" value="1"/>
</dbReference>
<dbReference type="RefSeq" id="WP_330482842.1">
    <property type="nucleotide sequence ID" value="NZ_JAZBJZ010000018.1"/>
</dbReference>
<dbReference type="EC" id="2.4.-.-" evidence="3"/>
<dbReference type="CDD" id="cd03801">
    <property type="entry name" value="GT4_PimA-like"/>
    <property type="match status" value="1"/>
</dbReference>
<dbReference type="Pfam" id="PF00534">
    <property type="entry name" value="Glycos_transf_1"/>
    <property type="match status" value="1"/>
</dbReference>
<reference evidence="3" key="1">
    <citation type="submission" date="2024-01" db="EMBL/GenBank/DDBJ databases">
        <title>Bank of Algae and Cyanobacteria of the Azores (BACA) strain genomes.</title>
        <authorList>
            <person name="Luz R."/>
            <person name="Cordeiro R."/>
            <person name="Fonseca A."/>
            <person name="Goncalves V."/>
        </authorList>
    </citation>
    <scope>NUCLEOTIDE SEQUENCE</scope>
    <source>
        <strain evidence="3">BACA0141</strain>
    </source>
</reference>
<dbReference type="InterPro" id="IPR028098">
    <property type="entry name" value="Glyco_trans_4-like_N"/>
</dbReference>
<dbReference type="SUPFAM" id="SSF53756">
    <property type="entry name" value="UDP-Glycosyltransferase/glycogen phosphorylase"/>
    <property type="match status" value="1"/>
</dbReference>
<dbReference type="GO" id="GO:0016757">
    <property type="term" value="F:glycosyltransferase activity"/>
    <property type="evidence" value="ECO:0007669"/>
    <property type="project" value="UniProtKB-KW"/>
</dbReference>
<comment type="caution">
    <text evidence="3">The sequence shown here is derived from an EMBL/GenBank/DDBJ whole genome shotgun (WGS) entry which is preliminary data.</text>
</comment>
<gene>
    <name evidence="3" type="ORF">V2H45_06625</name>
</gene>
<dbReference type="PANTHER" id="PTHR12526:SF637">
    <property type="entry name" value="GLYCOSYLTRANSFERASE EPSF-RELATED"/>
    <property type="match status" value="1"/>
</dbReference>
<sequence>MKVLQIGTGWFPEQAGGLPRVYYDCVQSLPQVGVEVDGLVTGSEQVVQSSMGAVQAFAPTESSLWQRWKGVRSLVRKAFAQTNYDLVASHFALYTFPNIVPISNQIGHCPLVTHFHGPWALESNAEGAKKIAAGAKWWLEKITYNRSKGFIVLSESFRQVLHQNYGVPMEQIYIVPGGINPQHYELDLSRSQARERLGWQQDRPIILSVRRLVHRMGLERLIAAIAQVKQKYPEVLLLIAGKGPIYEELQSQIEALGLDNHVKLLGFVPDRDLVTTYRAANFSIVPSIAWEGFGLILIESLAAGTPVLSTPMGGMPEVLSPLSMDLLLEGSSTTQIAQGIIEVLAGQRQLPSAETCRAYVRENYDLQAIATKIKAVYQQVLAQ</sequence>
<dbReference type="Pfam" id="PF13439">
    <property type="entry name" value="Glyco_transf_4"/>
    <property type="match status" value="1"/>
</dbReference>
<organism evidence="3 4">
    <name type="scientific">Tumidithrix elongata BACA0141</name>
    <dbReference type="NCBI Taxonomy" id="2716417"/>
    <lineage>
        <taxon>Bacteria</taxon>
        <taxon>Bacillati</taxon>
        <taxon>Cyanobacteriota</taxon>
        <taxon>Cyanophyceae</taxon>
        <taxon>Pseudanabaenales</taxon>
        <taxon>Pseudanabaenaceae</taxon>
        <taxon>Tumidithrix</taxon>
        <taxon>Tumidithrix elongata</taxon>
    </lineage>
</organism>
<feature type="domain" description="Glycosyltransferase subfamily 4-like N-terminal" evidence="2">
    <location>
        <begin position="16"/>
        <end position="182"/>
    </location>
</feature>